<feature type="transmembrane region" description="Helical" evidence="1">
    <location>
        <begin position="149"/>
        <end position="166"/>
    </location>
</feature>
<dbReference type="eggNOG" id="ENOG502ZY99">
    <property type="taxonomic scope" value="Bacteria"/>
</dbReference>
<keyword evidence="3" id="KW-1185">Reference proteome</keyword>
<gene>
    <name evidence="2" type="ordered locus">Sta7437_3070</name>
</gene>
<dbReference type="EMBL" id="CP003653">
    <property type="protein sequence ID" value="AFZ36582.1"/>
    <property type="molecule type" value="Genomic_DNA"/>
</dbReference>
<sequence length="167" mass="19343">MRESAVDFCPVPQEQQPIHEYEELKDSWFFCWATLNLVSYGKKLGWVGFWGGMIASPIAAASFSPVDQLPQFIISTSLGGSLFIILVWLRLYLGWSYISDRLYQERIFYEESGWYDGQTWSKPITMLNRDRLIVTYEIKPIIQRLQKTLLLLASLGLINGLIWRILG</sequence>
<evidence type="ECO:0008006" key="4">
    <source>
        <dbReference type="Google" id="ProtNLM"/>
    </source>
</evidence>
<feature type="transmembrane region" description="Helical" evidence="1">
    <location>
        <begin position="72"/>
        <end position="93"/>
    </location>
</feature>
<dbReference type="HOGENOM" id="CLU_081117_2_0_3"/>
<evidence type="ECO:0000256" key="1">
    <source>
        <dbReference type="SAM" id="Phobius"/>
    </source>
</evidence>
<proteinExistence type="predicted"/>
<dbReference type="PANTHER" id="PTHR34214:SF3">
    <property type="entry name" value="PROTEIN CONSERVED IN THE GREEN LINEAGE AND DIATOMS 27, CHLOROPLASTIC"/>
    <property type="match status" value="1"/>
</dbReference>
<dbReference type="PATRIC" id="fig|111780.3.peg.3190"/>
<dbReference type="Proteomes" id="UP000010473">
    <property type="component" value="Chromosome"/>
</dbReference>
<keyword evidence="1" id="KW-0812">Transmembrane</keyword>
<name>K9XY67_STAC7</name>
<dbReference type="RefSeq" id="WP_015194247.1">
    <property type="nucleotide sequence ID" value="NC_019748.1"/>
</dbReference>
<keyword evidence="1" id="KW-1133">Transmembrane helix</keyword>
<dbReference type="PANTHER" id="PTHR34214">
    <property type="match status" value="1"/>
</dbReference>
<evidence type="ECO:0000313" key="3">
    <source>
        <dbReference type="Proteomes" id="UP000010473"/>
    </source>
</evidence>
<dbReference type="InterPro" id="IPR009631">
    <property type="entry name" value="CGLD27-like"/>
</dbReference>
<protein>
    <recommendedName>
        <fullName evidence="4">CGLD27 family protein</fullName>
    </recommendedName>
</protein>
<feature type="transmembrane region" description="Helical" evidence="1">
    <location>
        <begin position="44"/>
        <end position="66"/>
    </location>
</feature>
<dbReference type="AlphaFoldDB" id="K9XY67"/>
<dbReference type="Pfam" id="PF06799">
    <property type="entry name" value="CGLD27-like"/>
    <property type="match status" value="1"/>
</dbReference>
<evidence type="ECO:0000313" key="2">
    <source>
        <dbReference type="EMBL" id="AFZ36582.1"/>
    </source>
</evidence>
<accession>K9XY67</accession>
<dbReference type="KEGG" id="scs:Sta7437_3070"/>
<dbReference type="STRING" id="111780.Sta7437_3070"/>
<dbReference type="OrthoDB" id="462081at2"/>
<organism evidence="2 3">
    <name type="scientific">Stanieria cyanosphaera (strain ATCC 29371 / PCC 7437)</name>
    <dbReference type="NCBI Taxonomy" id="111780"/>
    <lineage>
        <taxon>Bacteria</taxon>
        <taxon>Bacillati</taxon>
        <taxon>Cyanobacteriota</taxon>
        <taxon>Cyanophyceae</taxon>
        <taxon>Pleurocapsales</taxon>
        <taxon>Dermocarpellaceae</taxon>
        <taxon>Stanieria</taxon>
    </lineage>
</organism>
<keyword evidence="1" id="KW-0472">Membrane</keyword>
<reference evidence="3" key="1">
    <citation type="journal article" date="2013" name="Proc. Natl. Acad. Sci. U.S.A.">
        <title>Improving the coverage of the cyanobacterial phylum using diversity-driven genome sequencing.</title>
        <authorList>
            <person name="Shih P.M."/>
            <person name="Wu D."/>
            <person name="Latifi A."/>
            <person name="Axen S.D."/>
            <person name="Fewer D.P."/>
            <person name="Talla E."/>
            <person name="Calteau A."/>
            <person name="Cai F."/>
            <person name="Tandeau de Marsac N."/>
            <person name="Rippka R."/>
            <person name="Herdman M."/>
            <person name="Sivonen K."/>
            <person name="Coursin T."/>
            <person name="Laurent T."/>
            <person name="Goodwin L."/>
            <person name="Nolan M."/>
            <person name="Davenport K.W."/>
            <person name="Han C.S."/>
            <person name="Rubin E.M."/>
            <person name="Eisen J.A."/>
            <person name="Woyke T."/>
            <person name="Gugger M."/>
            <person name="Kerfeld C.A."/>
        </authorList>
    </citation>
    <scope>NUCLEOTIDE SEQUENCE [LARGE SCALE GENOMIC DNA]</scope>
    <source>
        <strain evidence="3">ATCC 29371 / PCC 7437</strain>
    </source>
</reference>